<comment type="caution">
    <text evidence="1">The sequence shown here is derived from an EMBL/GenBank/DDBJ whole genome shotgun (WGS) entry which is preliminary data.</text>
</comment>
<sequence>MLLRSRVCPPAPMKPHLRDTRDPRTLELAVEIARSTLQSSSTEDKSACSLQALLQNLPRHLLLPVFNAYCEWAACLVKERGGAFQALIEAGPPKMDAHLLQVLGLPEEEAASVQAWERLALMTASDPELKQALAEHFQNSHAGAPAVARRLDF</sequence>
<protein>
    <submittedName>
        <fullName evidence="1">Uncharacterized protein</fullName>
    </submittedName>
</protein>
<name>A0ABQ7H7J6_DUNSA</name>
<accession>A0ABQ7H7J6</accession>
<organism evidence="1 2">
    <name type="scientific">Dunaliella salina</name>
    <name type="common">Green alga</name>
    <name type="synonym">Protococcus salinus</name>
    <dbReference type="NCBI Taxonomy" id="3046"/>
    <lineage>
        <taxon>Eukaryota</taxon>
        <taxon>Viridiplantae</taxon>
        <taxon>Chlorophyta</taxon>
        <taxon>core chlorophytes</taxon>
        <taxon>Chlorophyceae</taxon>
        <taxon>CS clade</taxon>
        <taxon>Chlamydomonadales</taxon>
        <taxon>Dunaliellaceae</taxon>
        <taxon>Dunaliella</taxon>
    </lineage>
</organism>
<gene>
    <name evidence="1" type="ORF">DUNSADRAFT_4707</name>
</gene>
<dbReference type="Proteomes" id="UP000815325">
    <property type="component" value="Unassembled WGS sequence"/>
</dbReference>
<evidence type="ECO:0000313" key="1">
    <source>
        <dbReference type="EMBL" id="KAF5842823.1"/>
    </source>
</evidence>
<proteinExistence type="predicted"/>
<reference evidence="1" key="1">
    <citation type="submission" date="2017-08" db="EMBL/GenBank/DDBJ databases">
        <authorList>
            <person name="Polle J.E."/>
            <person name="Barry K."/>
            <person name="Cushman J."/>
            <person name="Schmutz J."/>
            <person name="Tran D."/>
            <person name="Hathwaick L.T."/>
            <person name="Yim W.C."/>
            <person name="Jenkins J."/>
            <person name="Mckie-Krisberg Z.M."/>
            <person name="Prochnik S."/>
            <person name="Lindquist E."/>
            <person name="Dockter R.B."/>
            <person name="Adam C."/>
            <person name="Molina H."/>
            <person name="Bunkerborg J."/>
            <person name="Jin E."/>
            <person name="Buchheim M."/>
            <person name="Magnuson J."/>
        </authorList>
    </citation>
    <scope>NUCLEOTIDE SEQUENCE</scope>
    <source>
        <strain evidence="1">CCAP 19/18</strain>
    </source>
</reference>
<keyword evidence="2" id="KW-1185">Reference proteome</keyword>
<evidence type="ECO:0000313" key="2">
    <source>
        <dbReference type="Proteomes" id="UP000815325"/>
    </source>
</evidence>
<dbReference type="EMBL" id="MU069454">
    <property type="protein sequence ID" value="KAF5842823.1"/>
    <property type="molecule type" value="Genomic_DNA"/>
</dbReference>